<reference evidence="1 2" key="1">
    <citation type="journal article" date="2015" name="Infect. Genet. Evol.">
        <title>Genomic sequences of six botulinum neurotoxin-producing strains representing three clostridial species illustrate the mobility and diversity of botulinum neurotoxin genes.</title>
        <authorList>
            <person name="Smith T.J."/>
            <person name="Hill K.K."/>
            <person name="Xie G."/>
            <person name="Foley B.T."/>
            <person name="Williamson C.H."/>
            <person name="Foster J.T."/>
            <person name="Johnson S.L."/>
            <person name="Chertkov O."/>
            <person name="Teshima H."/>
            <person name="Gibbons H.S."/>
            <person name="Johnsky L.A."/>
            <person name="Karavis M.A."/>
            <person name="Smith L.A."/>
        </authorList>
    </citation>
    <scope>NUCLEOTIDE SEQUENCE [LARGE SCALE GENOMIC DNA]</scope>
    <source>
        <strain evidence="1 2">CDC 2741</strain>
    </source>
</reference>
<dbReference type="RefSeq" id="WP_039631896.1">
    <property type="nucleotide sequence ID" value="NZ_AYSO01000015.1"/>
</dbReference>
<dbReference type="OrthoDB" id="1753160at2"/>
<name>A0A0C1UI84_9CLOT</name>
<gene>
    <name evidence="1" type="ORF">U732_1121</name>
</gene>
<sequence>MDFNFENVVEGLAKLEIDTKYKLDKHAEKGGAKMETYAKLNASWQNDTGQARRTLKGGKEWSGSDKVNIYISGNVEYSPYLEYKNDGRYAILKPTVDALSKEILEGFKIG</sequence>
<protein>
    <submittedName>
        <fullName evidence="1">Bacteriophage HK97-gp10, tail-component family protein</fullName>
    </submittedName>
</protein>
<evidence type="ECO:0000313" key="2">
    <source>
        <dbReference type="Proteomes" id="UP000031366"/>
    </source>
</evidence>
<dbReference type="AlphaFoldDB" id="A0A0C1UI84"/>
<comment type="caution">
    <text evidence="1">The sequence shown here is derived from an EMBL/GenBank/DDBJ whole genome shotgun (WGS) entry which is preliminary data.</text>
</comment>
<dbReference type="Proteomes" id="UP000031366">
    <property type="component" value="Unassembled WGS sequence"/>
</dbReference>
<accession>A0A0C1UI84</accession>
<organism evidence="1 2">
    <name type="scientific">Clostridium argentinense CDC 2741</name>
    <dbReference type="NCBI Taxonomy" id="1418104"/>
    <lineage>
        <taxon>Bacteria</taxon>
        <taxon>Bacillati</taxon>
        <taxon>Bacillota</taxon>
        <taxon>Clostridia</taxon>
        <taxon>Eubacteriales</taxon>
        <taxon>Clostridiaceae</taxon>
        <taxon>Clostridium</taxon>
    </lineage>
</organism>
<keyword evidence="2" id="KW-1185">Reference proteome</keyword>
<dbReference type="EMBL" id="AYSO01000015">
    <property type="protein sequence ID" value="KIE47055.1"/>
    <property type="molecule type" value="Genomic_DNA"/>
</dbReference>
<evidence type="ECO:0000313" key="1">
    <source>
        <dbReference type="EMBL" id="KIE47055.1"/>
    </source>
</evidence>
<dbReference type="STRING" id="29341.RSJ17_14585"/>
<proteinExistence type="predicted"/>